<sequence length="135" mass="14249">MKVKEDLFSAKGKLAEEKVDVFYNELLPVYAEIDAMEIDALKMAQQALSKLKAAEAASRKGDAKTASAGVQEVIDMVAATEIDLPVVYLHGQLEAAQQALSGSNRDTAAAQKALDNALQSITAITNGVAVEGEAK</sequence>
<protein>
    <submittedName>
        <fullName evidence="1">Uncharacterized protein</fullName>
    </submittedName>
</protein>
<proteinExistence type="predicted"/>
<accession>A0A1Y1QV35</accession>
<reference evidence="1 2" key="1">
    <citation type="submission" date="2017-01" db="EMBL/GenBank/DDBJ databases">
        <title>Novel large sulfur bacteria in the metagenomes of groundwater-fed chemosynthetic microbial mats in the Lake Huron basin.</title>
        <authorList>
            <person name="Sharrar A.M."/>
            <person name="Flood B.E."/>
            <person name="Bailey J.V."/>
            <person name="Jones D.S."/>
            <person name="Biddanda B."/>
            <person name="Ruberg S.A."/>
            <person name="Marcus D.N."/>
            <person name="Dick G.J."/>
        </authorList>
    </citation>
    <scope>NUCLEOTIDE SEQUENCE [LARGE SCALE GENOMIC DNA]</scope>
    <source>
        <strain evidence="1">A8</strain>
    </source>
</reference>
<dbReference type="InterPro" id="IPR021236">
    <property type="entry name" value="Uncharacterised_YfdX"/>
</dbReference>
<gene>
    <name evidence="1" type="ORF">BWK73_10255</name>
</gene>
<dbReference type="Proteomes" id="UP000192491">
    <property type="component" value="Unassembled WGS sequence"/>
</dbReference>
<name>A0A1Y1QV35_9GAMM</name>
<comment type="caution">
    <text evidence="1">The sequence shown here is derived from an EMBL/GenBank/DDBJ whole genome shotgun (WGS) entry which is preliminary data.</text>
</comment>
<dbReference type="EMBL" id="MTEJ01000034">
    <property type="protein sequence ID" value="OQX14124.1"/>
    <property type="molecule type" value="Genomic_DNA"/>
</dbReference>
<organism evidence="1 2">
    <name type="scientific">Thiothrix lacustris</name>
    <dbReference type="NCBI Taxonomy" id="525917"/>
    <lineage>
        <taxon>Bacteria</taxon>
        <taxon>Pseudomonadati</taxon>
        <taxon>Pseudomonadota</taxon>
        <taxon>Gammaproteobacteria</taxon>
        <taxon>Thiotrichales</taxon>
        <taxon>Thiotrichaceae</taxon>
        <taxon>Thiothrix</taxon>
    </lineage>
</organism>
<dbReference type="AlphaFoldDB" id="A0A1Y1QV35"/>
<dbReference type="Pfam" id="PF10938">
    <property type="entry name" value="YfdX"/>
    <property type="match status" value="1"/>
</dbReference>
<evidence type="ECO:0000313" key="2">
    <source>
        <dbReference type="Proteomes" id="UP000192491"/>
    </source>
</evidence>
<evidence type="ECO:0000313" key="1">
    <source>
        <dbReference type="EMBL" id="OQX14124.1"/>
    </source>
</evidence>